<evidence type="ECO:0000313" key="2">
    <source>
        <dbReference type="Proteomes" id="UP001301958"/>
    </source>
</evidence>
<keyword evidence="2" id="KW-1185">Reference proteome</keyword>
<reference evidence="1" key="2">
    <citation type="submission" date="2023-05" db="EMBL/GenBank/DDBJ databases">
        <authorList>
            <consortium name="Lawrence Berkeley National Laboratory"/>
            <person name="Steindorff A."/>
            <person name="Hensen N."/>
            <person name="Bonometti L."/>
            <person name="Westerberg I."/>
            <person name="Brannstrom I.O."/>
            <person name="Guillou S."/>
            <person name="Cros-Aarteil S."/>
            <person name="Calhoun S."/>
            <person name="Haridas S."/>
            <person name="Kuo A."/>
            <person name="Mondo S."/>
            <person name="Pangilinan J."/>
            <person name="Riley R."/>
            <person name="Labutti K."/>
            <person name="Andreopoulos B."/>
            <person name="Lipzen A."/>
            <person name="Chen C."/>
            <person name="Yanf M."/>
            <person name="Daum C."/>
            <person name="Ng V."/>
            <person name="Clum A."/>
            <person name="Ohm R."/>
            <person name="Martin F."/>
            <person name="Silar P."/>
            <person name="Natvig D."/>
            <person name="Lalanne C."/>
            <person name="Gautier V."/>
            <person name="Ament-Velasquez S.L."/>
            <person name="Kruys A."/>
            <person name="Hutchinson M.I."/>
            <person name="Powell A.J."/>
            <person name="Barry K."/>
            <person name="Miller A.N."/>
            <person name="Grigoriev I.V."/>
            <person name="Debuchy R."/>
            <person name="Gladieux P."/>
            <person name="Thoren M.H."/>
            <person name="Johannesson H."/>
        </authorList>
    </citation>
    <scope>NUCLEOTIDE SEQUENCE</scope>
    <source>
        <strain evidence="1">CBS 990.96</strain>
    </source>
</reference>
<dbReference type="Proteomes" id="UP001301958">
    <property type="component" value="Unassembled WGS sequence"/>
</dbReference>
<gene>
    <name evidence="1" type="ORF">QBC38DRAFT_160182</name>
</gene>
<reference evidence="1" key="1">
    <citation type="journal article" date="2023" name="Mol. Phylogenet. Evol.">
        <title>Genome-scale phylogeny and comparative genomics of the fungal order Sordariales.</title>
        <authorList>
            <person name="Hensen N."/>
            <person name="Bonometti L."/>
            <person name="Westerberg I."/>
            <person name="Brannstrom I.O."/>
            <person name="Guillou S."/>
            <person name="Cros-Aarteil S."/>
            <person name="Calhoun S."/>
            <person name="Haridas S."/>
            <person name="Kuo A."/>
            <person name="Mondo S."/>
            <person name="Pangilinan J."/>
            <person name="Riley R."/>
            <person name="LaButti K."/>
            <person name="Andreopoulos B."/>
            <person name="Lipzen A."/>
            <person name="Chen C."/>
            <person name="Yan M."/>
            <person name="Daum C."/>
            <person name="Ng V."/>
            <person name="Clum A."/>
            <person name="Steindorff A."/>
            <person name="Ohm R.A."/>
            <person name="Martin F."/>
            <person name="Silar P."/>
            <person name="Natvig D.O."/>
            <person name="Lalanne C."/>
            <person name="Gautier V."/>
            <person name="Ament-Velasquez S.L."/>
            <person name="Kruys A."/>
            <person name="Hutchinson M.I."/>
            <person name="Powell A.J."/>
            <person name="Barry K."/>
            <person name="Miller A.N."/>
            <person name="Grigoriev I.V."/>
            <person name="Debuchy R."/>
            <person name="Gladieux P."/>
            <person name="Hiltunen Thoren M."/>
            <person name="Johannesson H."/>
        </authorList>
    </citation>
    <scope>NUCLEOTIDE SEQUENCE</scope>
    <source>
        <strain evidence="1">CBS 990.96</strain>
    </source>
</reference>
<comment type="caution">
    <text evidence="1">The sequence shown here is derived from an EMBL/GenBank/DDBJ whole genome shotgun (WGS) entry which is preliminary data.</text>
</comment>
<evidence type="ECO:0000313" key="1">
    <source>
        <dbReference type="EMBL" id="KAK4228352.1"/>
    </source>
</evidence>
<protein>
    <submittedName>
        <fullName evidence="1">Uncharacterized protein</fullName>
    </submittedName>
</protein>
<sequence>MSLLFTYMQLFIKSDATTQCRDASTTNFILFIIRATLTPHSISAGLLMRHRKIQIPPTTNTTMPSMFPPVCFDVPVPDFDTHFSVMRRSHNPFYTASTFFFFPWLCMSQTYNAGTQFAVEPRLEFPKRKEGACETLILDQLFSMRITMPISKKKVQTLLTFDLCGVQLETHTPPPVHVCVCRETPSVGDQVRITHTFTQSRFCTL</sequence>
<proteinExistence type="predicted"/>
<name>A0AAN7BS02_9PEZI</name>
<accession>A0AAN7BS02</accession>
<dbReference type="AlphaFoldDB" id="A0AAN7BS02"/>
<organism evidence="1 2">
    <name type="scientific">Podospora fimiseda</name>
    <dbReference type="NCBI Taxonomy" id="252190"/>
    <lineage>
        <taxon>Eukaryota</taxon>
        <taxon>Fungi</taxon>
        <taxon>Dikarya</taxon>
        <taxon>Ascomycota</taxon>
        <taxon>Pezizomycotina</taxon>
        <taxon>Sordariomycetes</taxon>
        <taxon>Sordariomycetidae</taxon>
        <taxon>Sordariales</taxon>
        <taxon>Podosporaceae</taxon>
        <taxon>Podospora</taxon>
    </lineage>
</organism>
<dbReference type="EMBL" id="MU865320">
    <property type="protein sequence ID" value="KAK4228352.1"/>
    <property type="molecule type" value="Genomic_DNA"/>
</dbReference>